<name>A0A6M0H5B5_9CLOT</name>
<protein>
    <submittedName>
        <fullName evidence="1">IS110 family transposase</fullName>
    </submittedName>
</protein>
<proteinExistence type="predicted"/>
<organism evidence="1 2">
    <name type="scientific">Clostridium senegalense</name>
    <dbReference type="NCBI Taxonomy" id="1465809"/>
    <lineage>
        <taxon>Bacteria</taxon>
        <taxon>Bacillati</taxon>
        <taxon>Bacillota</taxon>
        <taxon>Clostridia</taxon>
        <taxon>Eubacteriales</taxon>
        <taxon>Clostridiaceae</taxon>
        <taxon>Clostridium</taxon>
    </lineage>
</organism>
<sequence>MNDSIIKVNLSKVFIGIDLAKETHVAKAININGELISTLSKLDNSIEGFQMFDDWVQNIIRTIF</sequence>
<comment type="caution">
    <text evidence="1">The sequence shown here is derived from an EMBL/GenBank/DDBJ whole genome shotgun (WGS) entry which is preliminary data.</text>
</comment>
<dbReference type="EMBL" id="JAAGPU010000028">
    <property type="protein sequence ID" value="NEU05926.1"/>
    <property type="molecule type" value="Genomic_DNA"/>
</dbReference>
<gene>
    <name evidence="1" type="ORF">G3M99_13905</name>
</gene>
<dbReference type="Proteomes" id="UP000481872">
    <property type="component" value="Unassembled WGS sequence"/>
</dbReference>
<keyword evidence="2" id="KW-1185">Reference proteome</keyword>
<reference evidence="1 2" key="1">
    <citation type="submission" date="2020-02" db="EMBL/GenBank/DDBJ databases">
        <title>Genome assembly of a novel Clostridium senegalense strain.</title>
        <authorList>
            <person name="Gupta T.B."/>
            <person name="Jauregui R."/>
            <person name="Maclean P."/>
            <person name="Nawarathana A."/>
            <person name="Brightwell G."/>
        </authorList>
    </citation>
    <scope>NUCLEOTIDE SEQUENCE [LARGE SCALE GENOMIC DNA]</scope>
    <source>
        <strain evidence="1 2">AGRFS4</strain>
    </source>
</reference>
<evidence type="ECO:0000313" key="2">
    <source>
        <dbReference type="Proteomes" id="UP000481872"/>
    </source>
</evidence>
<evidence type="ECO:0000313" key="1">
    <source>
        <dbReference type="EMBL" id="NEU05926.1"/>
    </source>
</evidence>
<dbReference type="AlphaFoldDB" id="A0A6M0H5B5"/>
<dbReference type="RefSeq" id="WP_199870546.1">
    <property type="nucleotide sequence ID" value="NZ_JAAGPU010000028.1"/>
</dbReference>
<accession>A0A6M0H5B5</accession>